<proteinExistence type="predicted"/>
<protein>
    <submittedName>
        <fullName evidence="1">Uncharacterized protein</fullName>
    </submittedName>
</protein>
<organism evidence="1 2">
    <name type="scientific">Irpex rosettiformis</name>
    <dbReference type="NCBI Taxonomy" id="378272"/>
    <lineage>
        <taxon>Eukaryota</taxon>
        <taxon>Fungi</taxon>
        <taxon>Dikarya</taxon>
        <taxon>Basidiomycota</taxon>
        <taxon>Agaricomycotina</taxon>
        <taxon>Agaricomycetes</taxon>
        <taxon>Polyporales</taxon>
        <taxon>Irpicaceae</taxon>
        <taxon>Irpex</taxon>
    </lineage>
</organism>
<comment type="caution">
    <text evidence="1">The sequence shown here is derived from an EMBL/GenBank/DDBJ whole genome shotgun (WGS) entry which is preliminary data.</text>
</comment>
<reference evidence="1" key="1">
    <citation type="journal article" date="2021" name="Environ. Microbiol.">
        <title>Gene family expansions and transcriptome signatures uncover fungal adaptations to wood decay.</title>
        <authorList>
            <person name="Hage H."/>
            <person name="Miyauchi S."/>
            <person name="Viragh M."/>
            <person name="Drula E."/>
            <person name="Min B."/>
            <person name="Chaduli D."/>
            <person name="Navarro D."/>
            <person name="Favel A."/>
            <person name="Norest M."/>
            <person name="Lesage-Meessen L."/>
            <person name="Balint B."/>
            <person name="Merenyi Z."/>
            <person name="de Eugenio L."/>
            <person name="Morin E."/>
            <person name="Martinez A.T."/>
            <person name="Baldrian P."/>
            <person name="Stursova M."/>
            <person name="Martinez M.J."/>
            <person name="Novotny C."/>
            <person name="Magnuson J.K."/>
            <person name="Spatafora J.W."/>
            <person name="Maurice S."/>
            <person name="Pangilinan J."/>
            <person name="Andreopoulos W."/>
            <person name="LaButti K."/>
            <person name="Hundley H."/>
            <person name="Na H."/>
            <person name="Kuo A."/>
            <person name="Barry K."/>
            <person name="Lipzen A."/>
            <person name="Henrissat B."/>
            <person name="Riley R."/>
            <person name="Ahrendt S."/>
            <person name="Nagy L.G."/>
            <person name="Grigoriev I.V."/>
            <person name="Martin F."/>
            <person name="Rosso M.N."/>
        </authorList>
    </citation>
    <scope>NUCLEOTIDE SEQUENCE</scope>
    <source>
        <strain evidence="1">CBS 384.51</strain>
    </source>
</reference>
<sequence length="241" mass="28069">MGTRGLLGYIIHGKHRGTYVHFDSYPQGLGTDIASFLAMLTEADRVRFIERLNKIKWVAHDDPIPPETMEEYKAAGYHLSTPTYDEEREVLNWDMLLWGVQGTKMFQPILEGKLRHMLDSTEFATDALFCEWAYWVDFENERMEVDMLGGRRWGRWTFAGMKVPQSYWWTMVENAEVQRKREEEEREAARQGRERFVQDEYVYLDATECRDAPSGVDDDDDSLAAGTWDSWSDDEGVVING</sequence>
<dbReference type="EMBL" id="MU274935">
    <property type="protein sequence ID" value="KAI0085018.1"/>
    <property type="molecule type" value="Genomic_DNA"/>
</dbReference>
<dbReference type="Proteomes" id="UP001055072">
    <property type="component" value="Unassembled WGS sequence"/>
</dbReference>
<name>A0ACB8TSH8_9APHY</name>
<evidence type="ECO:0000313" key="1">
    <source>
        <dbReference type="EMBL" id="KAI0085018.1"/>
    </source>
</evidence>
<keyword evidence="2" id="KW-1185">Reference proteome</keyword>
<accession>A0ACB8TSH8</accession>
<evidence type="ECO:0000313" key="2">
    <source>
        <dbReference type="Proteomes" id="UP001055072"/>
    </source>
</evidence>
<gene>
    <name evidence="1" type="ORF">BDY19DRAFT_967623</name>
</gene>